<dbReference type="OrthoDB" id="7725497at2759"/>
<evidence type="ECO:0000256" key="6">
    <source>
        <dbReference type="ARBA" id="ARBA00023065"/>
    </source>
</evidence>
<organism evidence="13 14">
    <name type="scientific">Aedes aegypti</name>
    <name type="common">Yellowfever mosquito</name>
    <name type="synonym">Culex aegypti</name>
    <dbReference type="NCBI Taxonomy" id="7159"/>
    <lineage>
        <taxon>Eukaryota</taxon>
        <taxon>Metazoa</taxon>
        <taxon>Ecdysozoa</taxon>
        <taxon>Arthropoda</taxon>
        <taxon>Hexapoda</taxon>
        <taxon>Insecta</taxon>
        <taxon>Pterygota</taxon>
        <taxon>Neoptera</taxon>
        <taxon>Endopterygota</taxon>
        <taxon>Diptera</taxon>
        <taxon>Nematocera</taxon>
        <taxon>Culicoidea</taxon>
        <taxon>Culicidae</taxon>
        <taxon>Culicinae</taxon>
        <taxon>Aedini</taxon>
        <taxon>Aedes</taxon>
        <taxon>Stegomyia</taxon>
    </lineage>
</organism>
<accession>A0A6I8U558</accession>
<evidence type="ECO:0000259" key="12">
    <source>
        <dbReference type="SMART" id="SM00918"/>
    </source>
</evidence>
<keyword evidence="3" id="KW-1003">Cell membrane</keyword>
<dbReference type="PANTHER" id="PTHR42643:SF30">
    <property type="entry name" value="IONOTROPIC RECEPTOR 40A-RELATED"/>
    <property type="match status" value="1"/>
</dbReference>
<keyword evidence="2" id="KW-0813">Transport</keyword>
<evidence type="ECO:0000256" key="4">
    <source>
        <dbReference type="ARBA" id="ARBA00022692"/>
    </source>
</evidence>
<dbReference type="SUPFAM" id="SSF53850">
    <property type="entry name" value="Periplasmic binding protein-like II"/>
    <property type="match status" value="1"/>
</dbReference>
<evidence type="ECO:0000256" key="9">
    <source>
        <dbReference type="ARBA" id="ARBA00023180"/>
    </source>
</evidence>
<keyword evidence="14" id="KW-1185">Reference proteome</keyword>
<evidence type="ECO:0000256" key="2">
    <source>
        <dbReference type="ARBA" id="ARBA00022448"/>
    </source>
</evidence>
<evidence type="ECO:0000256" key="3">
    <source>
        <dbReference type="ARBA" id="ARBA00022475"/>
    </source>
</evidence>
<reference evidence="13 14" key="1">
    <citation type="submission" date="2017-06" db="EMBL/GenBank/DDBJ databases">
        <title>Aedes aegypti genome working group (AGWG) sequencing and assembly.</title>
        <authorList>
            <consortium name="Aedes aegypti Genome Working Group (AGWG)"/>
            <person name="Matthews B.J."/>
        </authorList>
    </citation>
    <scope>NUCLEOTIDE SEQUENCE [LARGE SCALE GENOMIC DNA]</scope>
    <source>
        <strain evidence="13 14">LVP_AGWG</strain>
    </source>
</reference>
<keyword evidence="4" id="KW-0812">Transmembrane</keyword>
<gene>
    <name evidence="13" type="primary">110678134</name>
</gene>
<evidence type="ECO:0000256" key="8">
    <source>
        <dbReference type="ARBA" id="ARBA00023170"/>
    </source>
</evidence>
<evidence type="ECO:0000313" key="13">
    <source>
        <dbReference type="EnsemblMetazoa" id="AAEL022854-PA"/>
    </source>
</evidence>
<dbReference type="Pfam" id="PF10613">
    <property type="entry name" value="Lig_chan-Glu_bd"/>
    <property type="match status" value="1"/>
</dbReference>
<keyword evidence="6" id="KW-0406">Ion transport</keyword>
<dbReference type="PANTHER" id="PTHR42643">
    <property type="entry name" value="IONOTROPIC RECEPTOR 20A-RELATED"/>
    <property type="match status" value="1"/>
</dbReference>
<evidence type="ECO:0000256" key="11">
    <source>
        <dbReference type="ARBA" id="ARBA00023303"/>
    </source>
</evidence>
<keyword evidence="7" id="KW-0472">Membrane</keyword>
<dbReference type="EnsemblMetazoa" id="AAEL022854-RA">
    <property type="protein sequence ID" value="AAEL022854-PA"/>
    <property type="gene ID" value="AAEL022854"/>
</dbReference>
<evidence type="ECO:0000313" key="14">
    <source>
        <dbReference type="Proteomes" id="UP000008820"/>
    </source>
</evidence>
<dbReference type="GO" id="GO:0015276">
    <property type="term" value="F:ligand-gated monoatomic ion channel activity"/>
    <property type="evidence" value="ECO:0007669"/>
    <property type="project" value="InterPro"/>
</dbReference>
<dbReference type="InterPro" id="IPR019594">
    <property type="entry name" value="Glu/Gly-bd"/>
</dbReference>
<dbReference type="Proteomes" id="UP000008820">
    <property type="component" value="Chromosome 3"/>
</dbReference>
<proteinExistence type="predicted"/>
<protein>
    <recommendedName>
        <fullName evidence="12">Ionotropic glutamate receptor L-glutamate and glycine-binding domain-containing protein</fullName>
    </recommendedName>
</protein>
<dbReference type="InterPro" id="IPR052192">
    <property type="entry name" value="Insect_Ionotropic_Sensory_Rcpt"/>
</dbReference>
<evidence type="ECO:0000256" key="7">
    <source>
        <dbReference type="ARBA" id="ARBA00023136"/>
    </source>
</evidence>
<dbReference type="Gene3D" id="3.40.190.10">
    <property type="entry name" value="Periplasmic binding protein-like II"/>
    <property type="match status" value="1"/>
</dbReference>
<sequence>MKLWSVVILIVFVGSLSFGQLFDSVDDKTSNFMSEMLLQILSEINCTTVNLNMRSPNGLCESFASTFLSMYNGSVKINSKSFNKSDTVIMILDWHRTQSMTYDHLKGIRMLVLIACMTDTPHIRLLIPDSLTKSIITKIAFITMVQSDIPNIADINITFLERIKTRNCEILNTNIIPLNQTLSYGSTIINSSVGHLSKNFQGCSMDVGIVLLAPFTVLSRKHGSAKYSGLEVDLLKVIANYFNFKIRFTPPPNGMQWGELRENGSTGLMGMIQNENVDFAVGSIGRSLARNTMLQAGVGNFYDQGIFAVPPGIPYTPMEKLTMPATTNTWVFVMVSFIIFSLLFSIDINEQFLRIQFDKRETLFTYAWSILMGGVMHKTPVSFFKRYLLIGWLTGTLILRNAYQAILFNNLRRGIEFEPFLTPAEIDKAGLYYYMYNISQRFFIRNPHILKRSVIVKDNISLPGVLENIADNKLKAAFPLPKSNVAFFNKQRVFRSKVHVTQYVIETYEVAIHYPKGSPLAELFGAVISRVRAGGLHEYWIRQYQGPKQEPSKEPKQLSVHSLMGVFTIYAILCACSCISFITEMIAGKNKRLI</sequence>
<evidence type="ECO:0000256" key="5">
    <source>
        <dbReference type="ARBA" id="ARBA00022989"/>
    </source>
</evidence>
<dbReference type="SMART" id="SM00918">
    <property type="entry name" value="Lig_chan-Glu_bd"/>
    <property type="match status" value="1"/>
</dbReference>
<keyword evidence="9" id="KW-0325">Glycoprotein</keyword>
<feature type="domain" description="Ionotropic glutamate receptor L-glutamate and glycine-binding" evidence="12">
    <location>
        <begin position="214"/>
        <end position="274"/>
    </location>
</feature>
<evidence type="ECO:0000256" key="10">
    <source>
        <dbReference type="ARBA" id="ARBA00023286"/>
    </source>
</evidence>
<comment type="subcellular location">
    <subcellularLocation>
        <location evidence="1">Cell membrane</location>
        <topology evidence="1">Multi-pass membrane protein</topology>
    </subcellularLocation>
</comment>
<evidence type="ECO:0000256" key="1">
    <source>
        <dbReference type="ARBA" id="ARBA00004651"/>
    </source>
</evidence>
<dbReference type="InParanoid" id="A0A6I8U558"/>
<keyword evidence="8" id="KW-0675">Receptor</keyword>
<keyword evidence="5" id="KW-1133">Transmembrane helix</keyword>
<dbReference type="AlphaFoldDB" id="A0A6I8U558"/>
<keyword evidence="11" id="KW-0407">Ion channel</keyword>
<keyword evidence="10" id="KW-1071">Ligand-gated ion channel</keyword>
<name>A0A6I8U558_AEDAE</name>
<reference evidence="13" key="2">
    <citation type="submission" date="2020-05" db="UniProtKB">
        <authorList>
            <consortium name="EnsemblMetazoa"/>
        </authorList>
    </citation>
    <scope>IDENTIFICATION</scope>
    <source>
        <strain evidence="13">LVP_AGWG</strain>
    </source>
</reference>
<dbReference type="GO" id="GO:0005886">
    <property type="term" value="C:plasma membrane"/>
    <property type="evidence" value="ECO:0007669"/>
    <property type="project" value="UniProtKB-SubCell"/>
</dbReference>